<dbReference type="InterPro" id="IPR036397">
    <property type="entry name" value="RNaseH_sf"/>
</dbReference>
<dbReference type="AlphaFoldDB" id="A0A8H3LN63"/>
<dbReference type="GO" id="GO:0003677">
    <property type="term" value="F:DNA binding"/>
    <property type="evidence" value="ECO:0007669"/>
    <property type="project" value="InterPro"/>
</dbReference>
<evidence type="ECO:0000313" key="3">
    <source>
        <dbReference type="Proteomes" id="UP000615446"/>
    </source>
</evidence>
<name>A0A8H3LN63_9GLOM</name>
<sequence>MLEKGYSIREIAAKVGCKSHTTIVRLKKKYEVTGKIQNKSSSGHPCKLNEHEKCNIVRSIMTKECSNAVQIQKSLKVNDNIKVSVSTVHRALKRNGLLVARVKHKKLLLSRKHCKKCLKFAKRYKDWTVNDCKYCWKCPKNSLQVAYVKPTVKFEGGSIFVWGCFTFSEHFWNDIDHHFQALEIKIRRKDMLWEQVSKVWNETALEACSKLIEIMLE</sequence>
<proteinExistence type="predicted"/>
<protein>
    <submittedName>
        <fullName evidence="2">IS630 family transposase</fullName>
    </submittedName>
</protein>
<feature type="domain" description="Transposase Tc1-like" evidence="1">
    <location>
        <begin position="56"/>
        <end position="126"/>
    </location>
</feature>
<evidence type="ECO:0000259" key="1">
    <source>
        <dbReference type="Pfam" id="PF01498"/>
    </source>
</evidence>
<dbReference type="GO" id="GO:0006313">
    <property type="term" value="P:DNA transposition"/>
    <property type="evidence" value="ECO:0007669"/>
    <property type="project" value="InterPro"/>
</dbReference>
<organism evidence="2 3">
    <name type="scientific">Rhizophagus clarus</name>
    <dbReference type="NCBI Taxonomy" id="94130"/>
    <lineage>
        <taxon>Eukaryota</taxon>
        <taxon>Fungi</taxon>
        <taxon>Fungi incertae sedis</taxon>
        <taxon>Mucoromycota</taxon>
        <taxon>Glomeromycotina</taxon>
        <taxon>Glomeromycetes</taxon>
        <taxon>Glomerales</taxon>
        <taxon>Glomeraceae</taxon>
        <taxon>Rhizophagus</taxon>
    </lineage>
</organism>
<dbReference type="SUPFAM" id="SSF46689">
    <property type="entry name" value="Homeodomain-like"/>
    <property type="match status" value="1"/>
</dbReference>
<dbReference type="EMBL" id="BLAL01000178">
    <property type="protein sequence ID" value="GES88363.1"/>
    <property type="molecule type" value="Genomic_DNA"/>
</dbReference>
<accession>A0A8H3LN63</accession>
<comment type="caution">
    <text evidence="2">The sequence shown here is derived from an EMBL/GenBank/DDBJ whole genome shotgun (WGS) entry which is preliminary data.</text>
</comment>
<dbReference type="OrthoDB" id="2385703at2759"/>
<dbReference type="Pfam" id="PF01498">
    <property type="entry name" value="HTH_Tnp_Tc3_2"/>
    <property type="match status" value="1"/>
</dbReference>
<dbReference type="Gene3D" id="3.30.420.10">
    <property type="entry name" value="Ribonuclease H-like superfamily/Ribonuclease H"/>
    <property type="match status" value="1"/>
</dbReference>
<reference evidence="2" key="1">
    <citation type="submission" date="2019-10" db="EMBL/GenBank/DDBJ databases">
        <title>Conservation and host-specific expression of non-tandemly repeated heterogenous ribosome RNA gene in arbuscular mycorrhizal fungi.</title>
        <authorList>
            <person name="Maeda T."/>
            <person name="Kobayashi Y."/>
            <person name="Nakagawa T."/>
            <person name="Ezawa T."/>
            <person name="Yamaguchi K."/>
            <person name="Bino T."/>
            <person name="Nishimoto Y."/>
            <person name="Shigenobu S."/>
            <person name="Kawaguchi M."/>
        </authorList>
    </citation>
    <scope>NUCLEOTIDE SEQUENCE</scope>
    <source>
        <strain evidence="2">HR1</strain>
    </source>
</reference>
<dbReference type="Proteomes" id="UP000615446">
    <property type="component" value="Unassembled WGS sequence"/>
</dbReference>
<dbReference type="InterPro" id="IPR009057">
    <property type="entry name" value="Homeodomain-like_sf"/>
</dbReference>
<evidence type="ECO:0000313" key="2">
    <source>
        <dbReference type="EMBL" id="GES88363.1"/>
    </source>
</evidence>
<dbReference type="GO" id="GO:0015074">
    <property type="term" value="P:DNA integration"/>
    <property type="evidence" value="ECO:0007669"/>
    <property type="project" value="InterPro"/>
</dbReference>
<gene>
    <name evidence="2" type="ORF">RCL2_001531800</name>
</gene>
<dbReference type="InterPro" id="IPR002492">
    <property type="entry name" value="Transposase_Tc1-like"/>
</dbReference>